<proteinExistence type="predicted"/>
<feature type="transmembrane region" description="Helical" evidence="2">
    <location>
        <begin position="43"/>
        <end position="69"/>
    </location>
</feature>
<accession>A0A7S1EG83</accession>
<evidence type="ECO:0000256" key="2">
    <source>
        <dbReference type="SAM" id="Phobius"/>
    </source>
</evidence>
<dbReference type="EMBL" id="HBFX01041220">
    <property type="protein sequence ID" value="CAD8973811.1"/>
    <property type="molecule type" value="Transcribed_RNA"/>
</dbReference>
<dbReference type="AlphaFoldDB" id="A0A7S1EG83"/>
<reference evidence="3" key="1">
    <citation type="submission" date="2021-01" db="EMBL/GenBank/DDBJ databases">
        <authorList>
            <person name="Corre E."/>
            <person name="Pelletier E."/>
            <person name="Niang G."/>
            <person name="Scheremetjew M."/>
            <person name="Finn R."/>
            <person name="Kale V."/>
            <person name="Holt S."/>
            <person name="Cochrane G."/>
            <person name="Meng A."/>
            <person name="Brown T."/>
            <person name="Cohen L."/>
        </authorList>
    </citation>
    <scope>NUCLEOTIDE SEQUENCE</scope>
    <source>
        <strain evidence="3">CCMP644</strain>
    </source>
</reference>
<keyword evidence="2" id="KW-0472">Membrane</keyword>
<gene>
    <name evidence="3" type="ORF">HAND00432_LOCUS24812</name>
</gene>
<sequence>MSSGAKHRGSRLQVERQSWVRGPERRTKAVRAGMVWTSQWRLLLMQGAALIVLMWTTLMRRGTLALLLAAKTLREWMMMELPLEAMTHLTPLQCLNSRRCQPIVNPPHHPSS</sequence>
<evidence type="ECO:0000313" key="3">
    <source>
        <dbReference type="EMBL" id="CAD8973811.1"/>
    </source>
</evidence>
<feature type="region of interest" description="Disordered" evidence="1">
    <location>
        <begin position="1"/>
        <end position="20"/>
    </location>
</feature>
<name>A0A7S1EG83_HEMAN</name>
<organism evidence="3">
    <name type="scientific">Hemiselmis andersenii</name>
    <name type="common">Cryptophyte alga</name>
    <dbReference type="NCBI Taxonomy" id="464988"/>
    <lineage>
        <taxon>Eukaryota</taxon>
        <taxon>Cryptophyceae</taxon>
        <taxon>Cryptomonadales</taxon>
        <taxon>Hemiselmidaceae</taxon>
        <taxon>Hemiselmis</taxon>
    </lineage>
</organism>
<keyword evidence="2" id="KW-1133">Transmembrane helix</keyword>
<protein>
    <submittedName>
        <fullName evidence="3">Uncharacterized protein</fullName>
    </submittedName>
</protein>
<feature type="compositionally biased region" description="Basic residues" evidence="1">
    <location>
        <begin position="1"/>
        <end position="10"/>
    </location>
</feature>
<evidence type="ECO:0000256" key="1">
    <source>
        <dbReference type="SAM" id="MobiDB-lite"/>
    </source>
</evidence>
<keyword evidence="2" id="KW-0812">Transmembrane</keyword>